<protein>
    <submittedName>
        <fullName evidence="1">22099_t:CDS:1</fullName>
    </submittedName>
</protein>
<dbReference type="Proteomes" id="UP000789920">
    <property type="component" value="Unassembled WGS sequence"/>
</dbReference>
<reference evidence="1" key="1">
    <citation type="submission" date="2021-06" db="EMBL/GenBank/DDBJ databases">
        <authorList>
            <person name="Kallberg Y."/>
            <person name="Tangrot J."/>
            <person name="Rosling A."/>
        </authorList>
    </citation>
    <scope>NUCLEOTIDE SEQUENCE</scope>
    <source>
        <strain evidence="1">MA461A</strain>
    </source>
</reference>
<feature type="non-terminal residue" evidence="1">
    <location>
        <position position="1"/>
    </location>
</feature>
<gene>
    <name evidence="1" type="ORF">RPERSI_LOCUS5729</name>
</gene>
<evidence type="ECO:0000313" key="2">
    <source>
        <dbReference type="Proteomes" id="UP000789920"/>
    </source>
</evidence>
<proteinExistence type="predicted"/>
<accession>A0ACA9MMS4</accession>
<name>A0ACA9MMS4_9GLOM</name>
<sequence length="176" mass="20010">PVAESVASSSLKSYLHQKDANSHNKDELKLPKKRDIPCSMVKIVKTISESKVIVDLIFKNSDKDQCIVQLDNIIKYTDEQVNKQIMPSQPILLSKDSYSNVVVFTILYGEKKGSLYLTSTCLVNTSLTHIQNIFTYKDIYNQATAFTLADSNLCTHLLLQVFDLMKQKKWSEAKFL</sequence>
<keyword evidence="2" id="KW-1185">Reference proteome</keyword>
<comment type="caution">
    <text evidence="1">The sequence shown here is derived from an EMBL/GenBank/DDBJ whole genome shotgun (WGS) entry which is preliminary data.</text>
</comment>
<evidence type="ECO:0000313" key="1">
    <source>
        <dbReference type="EMBL" id="CAG8595923.1"/>
    </source>
</evidence>
<dbReference type="EMBL" id="CAJVQC010008717">
    <property type="protein sequence ID" value="CAG8595923.1"/>
    <property type="molecule type" value="Genomic_DNA"/>
</dbReference>
<organism evidence="1 2">
    <name type="scientific">Racocetra persica</name>
    <dbReference type="NCBI Taxonomy" id="160502"/>
    <lineage>
        <taxon>Eukaryota</taxon>
        <taxon>Fungi</taxon>
        <taxon>Fungi incertae sedis</taxon>
        <taxon>Mucoromycota</taxon>
        <taxon>Glomeromycotina</taxon>
        <taxon>Glomeromycetes</taxon>
        <taxon>Diversisporales</taxon>
        <taxon>Gigasporaceae</taxon>
        <taxon>Racocetra</taxon>
    </lineage>
</organism>